<name>A0ABN3MZ43_9ACTN</name>
<dbReference type="EMBL" id="BAAARY010000001">
    <property type="protein sequence ID" value="GAA2511219.1"/>
    <property type="molecule type" value="Genomic_DNA"/>
</dbReference>
<evidence type="ECO:0000256" key="1">
    <source>
        <dbReference type="ARBA" id="ARBA00011073"/>
    </source>
</evidence>
<feature type="signal peptide" evidence="7">
    <location>
        <begin position="1"/>
        <end position="23"/>
    </location>
</feature>
<dbReference type="CDD" id="cd04077">
    <property type="entry name" value="Peptidases_S8_PCSK9_ProteinaseK_like"/>
    <property type="match status" value="1"/>
</dbReference>
<dbReference type="Gene3D" id="3.30.70.80">
    <property type="entry name" value="Peptidase S8 propeptide/proteinase inhibitor I9"/>
    <property type="match status" value="1"/>
</dbReference>
<comment type="similarity">
    <text evidence="1 5 6">Belongs to the peptidase S8 family.</text>
</comment>
<dbReference type="PROSITE" id="PS51892">
    <property type="entry name" value="SUBTILASE"/>
    <property type="match status" value="1"/>
</dbReference>
<dbReference type="InterPro" id="IPR006311">
    <property type="entry name" value="TAT_signal"/>
</dbReference>
<dbReference type="InterPro" id="IPR034193">
    <property type="entry name" value="PCSK9_ProteinaseK-like"/>
</dbReference>
<dbReference type="InterPro" id="IPR023827">
    <property type="entry name" value="Peptidase_S8_Asp-AS"/>
</dbReference>
<dbReference type="InterPro" id="IPR037045">
    <property type="entry name" value="S8pro/Inhibitor_I9_sf"/>
</dbReference>
<dbReference type="PROSITE" id="PS51318">
    <property type="entry name" value="TAT"/>
    <property type="match status" value="1"/>
</dbReference>
<dbReference type="PANTHER" id="PTHR43806:SF11">
    <property type="entry name" value="CEREVISIN-RELATED"/>
    <property type="match status" value="1"/>
</dbReference>
<dbReference type="InterPro" id="IPR022398">
    <property type="entry name" value="Peptidase_S8_His-AS"/>
</dbReference>
<proteinExistence type="inferred from homology"/>
<feature type="active site" description="Charge relay system" evidence="5">
    <location>
        <position position="163"/>
    </location>
</feature>
<dbReference type="InterPro" id="IPR036852">
    <property type="entry name" value="Peptidase_S8/S53_dom_sf"/>
</dbReference>
<feature type="active site" description="Charge relay system" evidence="5">
    <location>
        <position position="354"/>
    </location>
</feature>
<dbReference type="InterPro" id="IPR050131">
    <property type="entry name" value="Peptidase_S8_subtilisin-like"/>
</dbReference>
<dbReference type="SUPFAM" id="SSF52743">
    <property type="entry name" value="Subtilisin-like"/>
    <property type="match status" value="1"/>
</dbReference>
<dbReference type="InterPro" id="IPR000209">
    <property type="entry name" value="Peptidase_S8/S53_dom"/>
</dbReference>
<feature type="chain" id="PRO_5045788210" evidence="7">
    <location>
        <begin position="24"/>
        <end position="411"/>
    </location>
</feature>
<evidence type="ECO:0000259" key="8">
    <source>
        <dbReference type="Pfam" id="PF00082"/>
    </source>
</evidence>
<feature type="domain" description="Peptidase S8/S53" evidence="8">
    <location>
        <begin position="154"/>
        <end position="390"/>
    </location>
</feature>
<dbReference type="InterPro" id="IPR010259">
    <property type="entry name" value="S8pro/Inhibitor_I9"/>
</dbReference>
<dbReference type="InterPro" id="IPR015500">
    <property type="entry name" value="Peptidase_S8_subtilisin-rel"/>
</dbReference>
<gene>
    <name evidence="10" type="ORF">GCM10010201_02610</name>
</gene>
<evidence type="ECO:0000256" key="4">
    <source>
        <dbReference type="ARBA" id="ARBA00022825"/>
    </source>
</evidence>
<dbReference type="SUPFAM" id="SSF54897">
    <property type="entry name" value="Protease propeptides/inhibitors"/>
    <property type="match status" value="1"/>
</dbReference>
<keyword evidence="11" id="KW-1185">Reference proteome</keyword>
<keyword evidence="3 5" id="KW-0378">Hydrolase</keyword>
<dbReference type="PRINTS" id="PR00723">
    <property type="entry name" value="SUBTILISIN"/>
</dbReference>
<evidence type="ECO:0000256" key="3">
    <source>
        <dbReference type="ARBA" id="ARBA00022801"/>
    </source>
</evidence>
<sequence>MTLLRRRRILPLIAALTTTAALAAQAAPAAAAATPAPGKLLATASHPITNDYVVVFHDAAVRAAAVPDVAASMAAAHGGAVGYTYQHAFHGFQFKGDARDAAAIAADPAVRYVAQSGMRHVDGGGTQNNPVWGLDRIDQRKVTADRKFTYPNDGTGVTAYIVDTGLRYTHSEFGGRAVAGLDAITEGGGAVDCHGHGTHVGGTVGGKTYGVAKNVKLVGVRVIDCDGSGPDPGVAKAIDWIIENASGPSVVNMSIGGDPFSPIDDAIRKAVATKNISFAVAAGNGDDLGRPQDACNHTPARVTEAVTVAASTSRDRSASFTNYGKCVDIFAPGVSVKSGWIGSDTATRTIDGTSMATPHVAGVMAVVLSDKPETTPAQMSTLLTDAATSDAITGVGTDSPNKLLYIGPSAR</sequence>
<reference evidence="10 11" key="1">
    <citation type="journal article" date="2019" name="Int. J. Syst. Evol. Microbiol.">
        <title>The Global Catalogue of Microorganisms (GCM) 10K type strain sequencing project: providing services to taxonomists for standard genome sequencing and annotation.</title>
        <authorList>
            <consortium name="The Broad Institute Genomics Platform"/>
            <consortium name="The Broad Institute Genome Sequencing Center for Infectious Disease"/>
            <person name="Wu L."/>
            <person name="Ma J."/>
        </authorList>
    </citation>
    <scope>NUCLEOTIDE SEQUENCE [LARGE SCALE GENOMIC DNA]</scope>
    <source>
        <strain evidence="10 11">JCM 3367</strain>
    </source>
</reference>
<dbReference type="PANTHER" id="PTHR43806">
    <property type="entry name" value="PEPTIDASE S8"/>
    <property type="match status" value="1"/>
</dbReference>
<dbReference type="Pfam" id="PF00082">
    <property type="entry name" value="Peptidase_S8"/>
    <property type="match status" value="1"/>
</dbReference>
<feature type="active site" description="Charge relay system" evidence="5">
    <location>
        <position position="196"/>
    </location>
</feature>
<evidence type="ECO:0000256" key="5">
    <source>
        <dbReference type="PROSITE-ProRule" id="PRU01240"/>
    </source>
</evidence>
<protein>
    <submittedName>
        <fullName evidence="10">S8 family peptidase</fullName>
    </submittedName>
</protein>
<evidence type="ECO:0000256" key="2">
    <source>
        <dbReference type="ARBA" id="ARBA00022670"/>
    </source>
</evidence>
<evidence type="ECO:0000313" key="10">
    <source>
        <dbReference type="EMBL" id="GAA2511219.1"/>
    </source>
</evidence>
<evidence type="ECO:0000256" key="7">
    <source>
        <dbReference type="SAM" id="SignalP"/>
    </source>
</evidence>
<feature type="domain" description="Inhibitor I9" evidence="9">
    <location>
        <begin position="52"/>
        <end position="121"/>
    </location>
</feature>
<dbReference type="Proteomes" id="UP001499978">
    <property type="component" value="Unassembled WGS sequence"/>
</dbReference>
<keyword evidence="2 5" id="KW-0645">Protease</keyword>
<evidence type="ECO:0000259" key="9">
    <source>
        <dbReference type="Pfam" id="PF05922"/>
    </source>
</evidence>
<dbReference type="Gene3D" id="3.40.50.200">
    <property type="entry name" value="Peptidase S8/S53 domain"/>
    <property type="match status" value="1"/>
</dbReference>
<dbReference type="PROSITE" id="PS00136">
    <property type="entry name" value="SUBTILASE_ASP"/>
    <property type="match status" value="1"/>
</dbReference>
<dbReference type="RefSeq" id="WP_344166919.1">
    <property type="nucleotide sequence ID" value="NZ_BAAARY010000001.1"/>
</dbReference>
<evidence type="ECO:0000256" key="6">
    <source>
        <dbReference type="RuleBase" id="RU003355"/>
    </source>
</evidence>
<evidence type="ECO:0000313" key="11">
    <source>
        <dbReference type="Proteomes" id="UP001499978"/>
    </source>
</evidence>
<dbReference type="InterPro" id="IPR023828">
    <property type="entry name" value="Peptidase_S8_Ser-AS"/>
</dbReference>
<dbReference type="PROSITE" id="PS00138">
    <property type="entry name" value="SUBTILASE_SER"/>
    <property type="match status" value="1"/>
</dbReference>
<dbReference type="PROSITE" id="PS00137">
    <property type="entry name" value="SUBTILASE_HIS"/>
    <property type="match status" value="1"/>
</dbReference>
<keyword evidence="7" id="KW-0732">Signal</keyword>
<keyword evidence="4 5" id="KW-0720">Serine protease</keyword>
<dbReference type="Pfam" id="PF05922">
    <property type="entry name" value="Inhibitor_I9"/>
    <property type="match status" value="1"/>
</dbReference>
<accession>A0ABN3MZ43</accession>
<organism evidence="10 11">
    <name type="scientific">Pilimelia columellifera subsp. columellifera</name>
    <dbReference type="NCBI Taxonomy" id="706583"/>
    <lineage>
        <taxon>Bacteria</taxon>
        <taxon>Bacillati</taxon>
        <taxon>Actinomycetota</taxon>
        <taxon>Actinomycetes</taxon>
        <taxon>Micromonosporales</taxon>
        <taxon>Micromonosporaceae</taxon>
        <taxon>Pilimelia</taxon>
    </lineage>
</organism>
<comment type="caution">
    <text evidence="10">The sequence shown here is derived from an EMBL/GenBank/DDBJ whole genome shotgun (WGS) entry which is preliminary data.</text>
</comment>